<reference evidence="2" key="1">
    <citation type="submission" date="2016-04" db="EMBL/GenBank/DDBJ databases">
        <authorList>
            <person name="Evans L.H."/>
            <person name="Alamgir A."/>
            <person name="Owens N."/>
            <person name="Weber N.D."/>
            <person name="Virtaneva K."/>
            <person name="Barbian K."/>
            <person name="Babar A."/>
            <person name="Rosenke K."/>
        </authorList>
    </citation>
    <scope>NUCLEOTIDE SEQUENCE [LARGE SCALE GENOMIC DNA]</scope>
    <source>
        <strain evidence="2">RUTW2-3</strain>
    </source>
</reference>
<dbReference type="Proteomes" id="UP000053171">
    <property type="component" value="Unassembled WGS sequence"/>
</dbReference>
<sequence length="229" mass="24827">MPEKPAARHHRPVKFSPAMFDQREGGTDPETLSQAAHTSAWALLTRGRANRDPEVTARLVEFTDRFGVEALAQMWAQAPAVSLPGALWRIHALRDTVRRDPARIGEYYRLGQDTAEVSRVVAGVADPPDAEEVCRTVDEILTGAYTGQFDVALERFAAFCRVIALGQSLAADRTDAAVIPHRPGAASEFFADPGSHPAGTRMTRASRRLIGTAEQLEAAAAAWRAGTLD</sequence>
<evidence type="ECO:0000256" key="1">
    <source>
        <dbReference type="SAM" id="MobiDB-lite"/>
    </source>
</evidence>
<dbReference type="KEGG" id="rkr:I6G21_05800"/>
<keyword evidence="5" id="KW-1185">Reference proteome</keyword>
<dbReference type="OrthoDB" id="5188280at2"/>
<dbReference type="RefSeq" id="WP_058730546.1">
    <property type="nucleotide sequence ID" value="NZ_CP065738.1"/>
</dbReference>
<protein>
    <recommendedName>
        <fullName evidence="8">Histone acetyltransferase</fullName>
    </recommendedName>
</protein>
<dbReference type="Proteomes" id="UP000594975">
    <property type="component" value="Chromosome"/>
</dbReference>
<reference evidence="5" key="2">
    <citation type="submission" date="2016-04" db="EMBL/GenBank/DDBJ databases">
        <authorList>
            <person name="Waterworth S."/>
            <person name="Matcher G."/>
        </authorList>
    </citation>
    <scope>NUCLEOTIDE SEQUENCE [LARGE SCALE GENOMIC DNA]</scope>
    <source>
        <strain evidence="5">RuSp02-3</strain>
    </source>
</reference>
<evidence type="ECO:0000313" key="2">
    <source>
        <dbReference type="EMBL" id="OAX51825.1"/>
    </source>
</evidence>
<reference evidence="2 5" key="3">
    <citation type="submission" date="2016-06" db="EMBL/GenBank/DDBJ databases">
        <title>Identification of putative biosynthetic pathways for the production of bioactive secondary metabolites by the marine actinomycete Kocuria kristinae RUTW2-3.</title>
        <authorList>
            <person name="Waterworth S.C."/>
            <person name="Walmsley T.A."/>
            <person name="Matongo T."/>
            <person name="Davies-Coleman M.T."/>
            <person name="Dorrington R.A."/>
        </authorList>
    </citation>
    <scope>NUCLEOTIDE SEQUENCE [LARGE SCALE GENOMIC DNA]</scope>
    <source>
        <strain evidence="5">RuSp02-3</strain>
        <strain evidence="2">RUTW2-3</strain>
    </source>
</reference>
<evidence type="ECO:0008006" key="8">
    <source>
        <dbReference type="Google" id="ProtNLM"/>
    </source>
</evidence>
<organism evidence="2 5">
    <name type="scientific">Rothia kristinae</name>
    <dbReference type="NCBI Taxonomy" id="37923"/>
    <lineage>
        <taxon>Bacteria</taxon>
        <taxon>Bacillati</taxon>
        <taxon>Actinomycetota</taxon>
        <taxon>Actinomycetes</taxon>
        <taxon>Micrococcales</taxon>
        <taxon>Micrococcaceae</taxon>
        <taxon>Rothia</taxon>
    </lineage>
</organism>
<name>A0A147E9P2_9MICC</name>
<evidence type="ECO:0000313" key="5">
    <source>
        <dbReference type="Proteomes" id="UP000053171"/>
    </source>
</evidence>
<evidence type="ECO:0000313" key="3">
    <source>
        <dbReference type="EMBL" id="OIJ35844.1"/>
    </source>
</evidence>
<reference evidence="3 6" key="4">
    <citation type="submission" date="2016-10" db="EMBL/GenBank/DDBJ databases">
        <title>Draft genome sequence of strain LCT isolated from the Shenzhou X spacecraft of China.</title>
        <authorList>
            <person name="Huang B."/>
        </authorList>
    </citation>
    <scope>NUCLEOTIDE SEQUENCE [LARGE SCALE GENOMIC DNA]</scope>
    <source>
        <strain evidence="3 6">LCT-H5</strain>
    </source>
</reference>
<dbReference type="EMBL" id="CP065738">
    <property type="protein sequence ID" value="QPT52858.1"/>
    <property type="molecule type" value="Genomic_DNA"/>
</dbReference>
<reference evidence="4 7" key="5">
    <citation type="submission" date="2020-12" db="EMBL/GenBank/DDBJ databases">
        <title>FDA dAtabase for Regulatory Grade micrObial Sequences (FDA-ARGOS): Supporting development and validation of Infectious Disease Dx tests.</title>
        <authorList>
            <person name="Sproer C."/>
            <person name="Gronow S."/>
            <person name="Severitt S."/>
            <person name="Schroder I."/>
            <person name="Tallon L."/>
            <person name="Sadzewicz L."/>
            <person name="Zhao X."/>
            <person name="Boylan J."/>
            <person name="Ott S."/>
            <person name="Bowen H."/>
            <person name="Vavikolanu K."/>
            <person name="Mehta A."/>
            <person name="Aluvathingal J."/>
            <person name="Nadendla S."/>
            <person name="Lowell S."/>
            <person name="Myers T."/>
            <person name="Yan Y."/>
            <person name="Sichtig H."/>
        </authorList>
    </citation>
    <scope>NUCLEOTIDE SEQUENCE [LARGE SCALE GENOMIC DNA]</scope>
    <source>
        <strain evidence="4 7">FDAARGOS_864</strain>
    </source>
</reference>
<dbReference type="AlphaFoldDB" id="A0A147E9P2"/>
<accession>A0A147E9P2</accession>
<dbReference type="Proteomes" id="UP000179540">
    <property type="component" value="Unassembled WGS sequence"/>
</dbReference>
<feature type="region of interest" description="Disordered" evidence="1">
    <location>
        <begin position="1"/>
        <end position="32"/>
    </location>
</feature>
<evidence type="ECO:0000313" key="6">
    <source>
        <dbReference type="Proteomes" id="UP000179540"/>
    </source>
</evidence>
<dbReference type="STRING" id="37923.BK826_05650"/>
<dbReference type="EMBL" id="LJBJ02000011">
    <property type="protein sequence ID" value="OAX51825.1"/>
    <property type="molecule type" value="Genomic_DNA"/>
</dbReference>
<proteinExistence type="predicted"/>
<gene>
    <name evidence="2" type="ORF">AN277_0206455</name>
    <name evidence="3" type="ORF">BK826_05650</name>
    <name evidence="4" type="ORF">I6G21_05800</name>
</gene>
<dbReference type="PATRIC" id="fig|37923.10.peg.1879"/>
<dbReference type="EMBL" id="MODZ01000006">
    <property type="protein sequence ID" value="OIJ35844.1"/>
    <property type="molecule type" value="Genomic_DNA"/>
</dbReference>
<evidence type="ECO:0000313" key="7">
    <source>
        <dbReference type="Proteomes" id="UP000594975"/>
    </source>
</evidence>
<evidence type="ECO:0000313" key="4">
    <source>
        <dbReference type="EMBL" id="QPT52858.1"/>
    </source>
</evidence>
<dbReference type="GeneID" id="61262888"/>